<feature type="transmembrane region" description="Helical" evidence="2">
    <location>
        <begin position="31"/>
        <end position="50"/>
    </location>
</feature>
<gene>
    <name evidence="3" type="ORF">HDA37_003434</name>
</gene>
<keyword evidence="2" id="KW-0472">Membrane</keyword>
<comment type="caution">
    <text evidence="3">The sequence shown here is derived from an EMBL/GenBank/DDBJ whole genome shotgun (WGS) entry which is preliminary data.</text>
</comment>
<keyword evidence="4" id="KW-1185">Reference proteome</keyword>
<protein>
    <recommendedName>
        <fullName evidence="5">DUF3180 domain-containing protein</fullName>
    </recommendedName>
</protein>
<dbReference type="Pfam" id="PF11377">
    <property type="entry name" value="DUF3180"/>
    <property type="match status" value="1"/>
</dbReference>
<evidence type="ECO:0000313" key="3">
    <source>
        <dbReference type="EMBL" id="NYG03149.1"/>
    </source>
</evidence>
<dbReference type="GeneID" id="98053152"/>
<organism evidence="3 4">
    <name type="scientific">Pseudonocardia alni</name>
    <name type="common">Amycolata alni</name>
    <dbReference type="NCBI Taxonomy" id="33907"/>
    <lineage>
        <taxon>Bacteria</taxon>
        <taxon>Bacillati</taxon>
        <taxon>Actinomycetota</taxon>
        <taxon>Actinomycetes</taxon>
        <taxon>Pseudonocardiales</taxon>
        <taxon>Pseudonocardiaceae</taxon>
        <taxon>Pseudonocardia</taxon>
    </lineage>
</organism>
<dbReference type="Proteomes" id="UP000549695">
    <property type="component" value="Unassembled WGS sequence"/>
</dbReference>
<sequence>MTAPGPGGRRSGRGPDDDPRPTVRPTRVRDVAAIAVVAALLGNILVQLTYGSLPTLPVAAAVVVTVLAAAEAAGGVVLRRRIERRNGAVPVPPLVAARAVLLAKASAVGGAVVAGLWVAVLMHTLPRAAVVVAAFRDSVVAGIGVVSALLLIGAAFWLEYCCRAPDDPDDTDGGIRST</sequence>
<dbReference type="InterPro" id="IPR021517">
    <property type="entry name" value="DUF3180"/>
</dbReference>
<feature type="transmembrane region" description="Helical" evidence="2">
    <location>
        <begin position="99"/>
        <end position="119"/>
    </location>
</feature>
<dbReference type="AlphaFoldDB" id="A0A852W350"/>
<evidence type="ECO:0000313" key="4">
    <source>
        <dbReference type="Proteomes" id="UP000549695"/>
    </source>
</evidence>
<evidence type="ECO:0000256" key="1">
    <source>
        <dbReference type="SAM" id="MobiDB-lite"/>
    </source>
</evidence>
<name>A0A852W350_PSEA5</name>
<dbReference type="EMBL" id="JACCCZ010000001">
    <property type="protein sequence ID" value="NYG03149.1"/>
    <property type="molecule type" value="Genomic_DNA"/>
</dbReference>
<accession>A0A852W350</accession>
<reference evidence="3 4" key="1">
    <citation type="submission" date="2020-07" db="EMBL/GenBank/DDBJ databases">
        <title>Sequencing the genomes of 1000 actinobacteria strains.</title>
        <authorList>
            <person name="Klenk H.-P."/>
        </authorList>
    </citation>
    <scope>NUCLEOTIDE SEQUENCE [LARGE SCALE GENOMIC DNA]</scope>
    <source>
        <strain evidence="3 4">DSM 44749</strain>
    </source>
</reference>
<keyword evidence="2" id="KW-0812">Transmembrane</keyword>
<evidence type="ECO:0008006" key="5">
    <source>
        <dbReference type="Google" id="ProtNLM"/>
    </source>
</evidence>
<feature type="transmembrane region" description="Helical" evidence="2">
    <location>
        <begin position="56"/>
        <end position="78"/>
    </location>
</feature>
<evidence type="ECO:0000256" key="2">
    <source>
        <dbReference type="SAM" id="Phobius"/>
    </source>
</evidence>
<keyword evidence="2" id="KW-1133">Transmembrane helix</keyword>
<feature type="region of interest" description="Disordered" evidence="1">
    <location>
        <begin position="1"/>
        <end position="25"/>
    </location>
</feature>
<dbReference type="RefSeq" id="WP_073576764.1">
    <property type="nucleotide sequence ID" value="NZ_BAAAJZ010000003.1"/>
</dbReference>
<proteinExistence type="predicted"/>
<feature type="transmembrane region" description="Helical" evidence="2">
    <location>
        <begin position="139"/>
        <end position="158"/>
    </location>
</feature>